<evidence type="ECO:0000313" key="3">
    <source>
        <dbReference type="EMBL" id="CAF2299314.1"/>
    </source>
</evidence>
<dbReference type="EMBL" id="HG994358">
    <property type="protein sequence ID" value="CAF2299314.1"/>
    <property type="molecule type" value="Genomic_DNA"/>
</dbReference>
<dbReference type="Proteomes" id="UP001295469">
    <property type="component" value="Chromosome A04"/>
</dbReference>
<name>A0A817B413_BRANA</name>
<keyword evidence="1" id="KW-0175">Coiled coil</keyword>
<reference evidence="3" key="1">
    <citation type="submission" date="2021-01" db="EMBL/GenBank/DDBJ databases">
        <authorList>
            <consortium name="Genoscope - CEA"/>
            <person name="William W."/>
        </authorList>
    </citation>
    <scope>NUCLEOTIDE SEQUENCE</scope>
</reference>
<sequence>MRREMKVKRRELKKKKKKKKKKEKTRVRMLCDFCGSSSSKRYEHTKQEEALLIESELKRLRLLTRRMTGKDLDGLTFAELLLLESLLKQVLLIVKKLKKKLEEEQRLQKKEADDEGEGSTRRELVVLVEYERRSSESMQSEFERLWLLKERMSGRELAGMTYSELRLLEDEINRGLMGLHEQQFGPRMEQIATQQSEVILIICCKYEILLKTDGGGLVLTFVS</sequence>
<proteinExistence type="predicted"/>
<accession>A0A817B413</accession>
<evidence type="ECO:0000256" key="2">
    <source>
        <dbReference type="SAM" id="MobiDB-lite"/>
    </source>
</evidence>
<evidence type="ECO:0000256" key="1">
    <source>
        <dbReference type="SAM" id="Coils"/>
    </source>
</evidence>
<gene>
    <name evidence="3" type="ORF">DARMORV10_A04P31760.1</name>
</gene>
<dbReference type="AlphaFoldDB" id="A0A817B413"/>
<feature type="region of interest" description="Disordered" evidence="2">
    <location>
        <begin position="1"/>
        <end position="25"/>
    </location>
</feature>
<protein>
    <submittedName>
        <fullName evidence="3">(rape) hypothetical protein</fullName>
    </submittedName>
</protein>
<feature type="coiled-coil region" evidence="1">
    <location>
        <begin position="87"/>
        <end position="114"/>
    </location>
</feature>
<organism evidence="3">
    <name type="scientific">Brassica napus</name>
    <name type="common">Rape</name>
    <dbReference type="NCBI Taxonomy" id="3708"/>
    <lineage>
        <taxon>Eukaryota</taxon>
        <taxon>Viridiplantae</taxon>
        <taxon>Streptophyta</taxon>
        <taxon>Embryophyta</taxon>
        <taxon>Tracheophyta</taxon>
        <taxon>Spermatophyta</taxon>
        <taxon>Magnoliopsida</taxon>
        <taxon>eudicotyledons</taxon>
        <taxon>Gunneridae</taxon>
        <taxon>Pentapetalae</taxon>
        <taxon>rosids</taxon>
        <taxon>malvids</taxon>
        <taxon>Brassicales</taxon>
        <taxon>Brassicaceae</taxon>
        <taxon>Brassiceae</taxon>
        <taxon>Brassica</taxon>
    </lineage>
</organism>